<gene>
    <name evidence="1" type="ORF">M9H77_21158</name>
</gene>
<dbReference type="EMBL" id="CM044705">
    <property type="protein sequence ID" value="KAI5661835.1"/>
    <property type="molecule type" value="Genomic_DNA"/>
</dbReference>
<evidence type="ECO:0000313" key="2">
    <source>
        <dbReference type="Proteomes" id="UP001060085"/>
    </source>
</evidence>
<accession>A0ACC0ANL2</accession>
<keyword evidence="2" id="KW-1185">Reference proteome</keyword>
<organism evidence="1 2">
    <name type="scientific">Catharanthus roseus</name>
    <name type="common">Madagascar periwinkle</name>
    <name type="synonym">Vinca rosea</name>
    <dbReference type="NCBI Taxonomy" id="4058"/>
    <lineage>
        <taxon>Eukaryota</taxon>
        <taxon>Viridiplantae</taxon>
        <taxon>Streptophyta</taxon>
        <taxon>Embryophyta</taxon>
        <taxon>Tracheophyta</taxon>
        <taxon>Spermatophyta</taxon>
        <taxon>Magnoliopsida</taxon>
        <taxon>eudicotyledons</taxon>
        <taxon>Gunneridae</taxon>
        <taxon>Pentapetalae</taxon>
        <taxon>asterids</taxon>
        <taxon>lamiids</taxon>
        <taxon>Gentianales</taxon>
        <taxon>Apocynaceae</taxon>
        <taxon>Rauvolfioideae</taxon>
        <taxon>Vinceae</taxon>
        <taxon>Catharanthinae</taxon>
        <taxon>Catharanthus</taxon>
    </lineage>
</organism>
<sequence length="611" mass="68943">MDLPVQHLQNRFMIKTKNLCYKLSPKKNGFLNWGGWWGGATKDDDDVKYILKNVNCEAKPGEITAIAGPSGAGKTTLLEVLAGEIVPSRILGQVLVNDQPLRPENFRKVSGYVTQDEALFPLLTVEETLMYSARLRLHGGKNEAAARVWKLLKELGLDHIVSERIGNETNRGISGGEKRRVSIGVELVHDPAVLLIDEPTSGLDSASALHVMMLLKSMAKNEGKTILLSIHQPGYRILELIDNVVLLSNGFVLHNGPLHFLEDRLKSSGHSIPHHVNVLEFAMDVSENLCINENDVENSEDKEESNHESVTKPSILRKLEEEDTVHYSNSSFKEVWILAQRFSRNVFRTKQLFAARTIQALLAGILLGTIFTNTYNNAKRSTLQTQVGFFAFGLTFLLSSTTEAVPIFLQEKRILMRETSRGAYRISSYIIANTIVFLPFVLIVALLFTSSVYWLVGLRQETDGFLYFSLVTWMVLSMSNSFVACFIALFPDYITGMTMIAAVMGGFYLFSGYFISKENTPKYWIFMHYLSLFKYPLESFLINEFGGEKGRSRCVESVEGVCLLTADGFLAKLGVDESQKWNNIVMMLIFILGYRFLCFVILWYRSYRSRS</sequence>
<evidence type="ECO:0000313" key="1">
    <source>
        <dbReference type="EMBL" id="KAI5661835.1"/>
    </source>
</evidence>
<proteinExistence type="predicted"/>
<reference evidence="2" key="1">
    <citation type="journal article" date="2023" name="Nat. Plants">
        <title>Single-cell RNA sequencing provides a high-resolution roadmap for understanding the multicellular compartmentation of specialized metabolism.</title>
        <authorList>
            <person name="Sun S."/>
            <person name="Shen X."/>
            <person name="Li Y."/>
            <person name="Li Y."/>
            <person name="Wang S."/>
            <person name="Li R."/>
            <person name="Zhang H."/>
            <person name="Shen G."/>
            <person name="Guo B."/>
            <person name="Wei J."/>
            <person name="Xu J."/>
            <person name="St-Pierre B."/>
            <person name="Chen S."/>
            <person name="Sun C."/>
        </authorList>
    </citation>
    <scope>NUCLEOTIDE SEQUENCE [LARGE SCALE GENOMIC DNA]</scope>
</reference>
<name>A0ACC0ANL2_CATRO</name>
<dbReference type="Proteomes" id="UP001060085">
    <property type="component" value="Linkage Group LG05"/>
</dbReference>
<comment type="caution">
    <text evidence="1">The sequence shown here is derived from an EMBL/GenBank/DDBJ whole genome shotgun (WGS) entry which is preliminary data.</text>
</comment>
<protein>
    <submittedName>
        <fullName evidence="1">Uncharacterized protein</fullName>
    </submittedName>
</protein>